<dbReference type="GO" id="GO:0005634">
    <property type="term" value="C:nucleus"/>
    <property type="evidence" value="ECO:0007669"/>
    <property type="project" value="UniProtKB-SubCell"/>
</dbReference>
<feature type="compositionally biased region" description="Polar residues" evidence="8">
    <location>
        <begin position="202"/>
        <end position="214"/>
    </location>
</feature>
<evidence type="ECO:0000256" key="1">
    <source>
        <dbReference type="ARBA" id="ARBA00002738"/>
    </source>
</evidence>
<keyword evidence="7" id="KW-0539">Nucleus</keyword>
<dbReference type="Pfam" id="PF14474">
    <property type="entry name" value="RTC4"/>
    <property type="match status" value="1"/>
</dbReference>
<dbReference type="Proteomes" id="UP000002149">
    <property type="component" value="Chromosome 8"/>
</dbReference>
<dbReference type="PaxDb" id="214684-Q5KCN7"/>
<dbReference type="OrthoDB" id="128308at2759"/>
<evidence type="ECO:0000256" key="6">
    <source>
        <dbReference type="ARBA" id="ARBA00022490"/>
    </source>
</evidence>
<comment type="similarity">
    <text evidence="4">Belongs to the RTC4 family.</text>
</comment>
<reference evidence="10 11" key="1">
    <citation type="journal article" date="2005" name="Science">
        <title>The genome of the basidiomycetous yeast and human pathogen Cryptococcus neoformans.</title>
        <authorList>
            <person name="Loftus B.J."/>
            <person name="Fung E."/>
            <person name="Roncaglia P."/>
            <person name="Rowley D."/>
            <person name="Amedeo P."/>
            <person name="Bruno D."/>
            <person name="Vamathevan J."/>
            <person name="Miranda M."/>
            <person name="Anderson I.J."/>
            <person name="Fraser J.A."/>
            <person name="Allen J.E."/>
            <person name="Bosdet I.E."/>
            <person name="Brent M.R."/>
            <person name="Chiu R."/>
            <person name="Doering T.L."/>
            <person name="Donlin M.J."/>
            <person name="D'Souza C.A."/>
            <person name="Fox D.S."/>
            <person name="Grinberg V."/>
            <person name="Fu J."/>
            <person name="Fukushima M."/>
            <person name="Haas B.J."/>
            <person name="Huang J.C."/>
            <person name="Janbon G."/>
            <person name="Jones S.J."/>
            <person name="Koo H.L."/>
            <person name="Krzywinski M.I."/>
            <person name="Kwon-Chung J.K."/>
            <person name="Lengeler K.B."/>
            <person name="Maiti R."/>
            <person name="Marra M.A."/>
            <person name="Marra R.E."/>
            <person name="Mathewson C.A."/>
            <person name="Mitchell T.G."/>
            <person name="Pertea M."/>
            <person name="Riggs F.R."/>
            <person name="Salzberg S.L."/>
            <person name="Schein J.E."/>
            <person name="Shvartsbeyn A."/>
            <person name="Shin H."/>
            <person name="Shumway M."/>
            <person name="Specht C.A."/>
            <person name="Suh B.B."/>
            <person name="Tenney A."/>
            <person name="Utterback T.R."/>
            <person name="Wickes B.L."/>
            <person name="Wortman J.R."/>
            <person name="Wye N.H."/>
            <person name="Kronstad J.W."/>
            <person name="Lodge J.K."/>
            <person name="Heitman J."/>
            <person name="Davis R.W."/>
            <person name="Fraser C.M."/>
            <person name="Hyman R.W."/>
        </authorList>
    </citation>
    <scope>NUCLEOTIDE SEQUENCE [LARGE SCALE GENOMIC DNA]</scope>
    <source>
        <strain evidence="11">JEC21 / ATCC MYA-565</strain>
    </source>
</reference>
<evidence type="ECO:0000313" key="11">
    <source>
        <dbReference type="Proteomes" id="UP000002149"/>
    </source>
</evidence>
<keyword evidence="6" id="KW-0963">Cytoplasm</keyword>
<feature type="domain" description="Restriction of telomere capping protein 4 C-terminal" evidence="9">
    <location>
        <begin position="718"/>
        <end position="861"/>
    </location>
</feature>
<dbReference type="AlphaFoldDB" id="Q5KCN7"/>
<feature type="compositionally biased region" description="Basic and acidic residues" evidence="8">
    <location>
        <begin position="116"/>
        <end position="138"/>
    </location>
</feature>
<dbReference type="InterPro" id="IPR028094">
    <property type="entry name" value="RTC4_C"/>
</dbReference>
<sequence length="947" mass="106100">METELVNHGDVFSSSPGRAQEHEQYKRTKSDNANSSVETRFIFGGDKGQVSIGSMFIPKKKPLGMTRRQVVPTGSLSSVGYQGAAETSATDLRRQRQMGMDKGENELRALGLTSRAEFENGKEERKAGKTRERDQDKRRFQKGALHTSRVSRSCSAAHDFSDESDTKSPESFKKRSLLSSNREADRVFEQLLATEQNLEKLYNQTTSGARSGVTSRKAVDATRKKGKGRESEPVDLRSPTKPTSAFKSSNRGTTSSNRAESNARRSNALRPTSSSRSRSPHKTKETSKTKGRSTLDGVPRNRLVSVTKSEINDRLSSTVVEVSDTENDEDDELALGSTPPKHQSEGYRDKASAASSSSLSNGKANDVDAFSLMYGSQAPTKPIRNGRRLGRRDSDVLVSPSDESMVFTPKPSRSLAASKRADRTINTTKNKATKRRSSNSSDNDETVVRVGKGKGRPLSVEDSTPKSRNMKYTREGASKADVKAQHEDSDDDYVIHTKKSPVKRRKTTVSQRYGKKTINSDDEDTTPAPFVPEKLTPETQKEREDTTRQPSVRNNDKGFYFFETLSSNMDSSDYDEFDDEFLDGPSILVNADDELDAEKMALLGEDEFTKKEREYLLSHMDWTNLCPYCNLPLPNKPSKHHEYLKAKLHKLSTPAPTDENPNARALSWQKAIEFCSLHHAETTIIPLGIRAGFPVDIDFGNLDRRLETGWIRNELDKIVRQPEESAVFREVKKEVEEVGRMKWSSLAHQSKEERLAAVKPGYYGELGRIIITDHFQLLRRLNYMMPNIPPAKSASELTQDVVTAIDPLSPSDFIANVLVPEAANFLIMQDRGREGFDQAAYEAASKTRTESSKYGEWKFPEASKSSKRVLEDLRSGIDDKRRRLAKIRGKKKMKSEKENLESAGESGDRQEDSIVVEESSKEVHRSSSLYDKGWEEDHWKSAAKLVD</sequence>
<feature type="region of interest" description="Disordered" evidence="8">
    <location>
        <begin position="884"/>
        <end position="928"/>
    </location>
</feature>
<feature type="compositionally biased region" description="Basic residues" evidence="8">
    <location>
        <begin position="884"/>
        <end position="894"/>
    </location>
</feature>
<dbReference type="PANTHER" id="PTHR41391:SF1">
    <property type="entry name" value="RESTRICTION OF TELOMERE CAPPING PROTEIN 4"/>
    <property type="match status" value="1"/>
</dbReference>
<evidence type="ECO:0000256" key="3">
    <source>
        <dbReference type="ARBA" id="ARBA00004496"/>
    </source>
</evidence>
<feature type="compositionally biased region" description="Low complexity" evidence="8">
    <location>
        <begin position="255"/>
        <end position="277"/>
    </location>
</feature>
<evidence type="ECO:0000259" key="9">
    <source>
        <dbReference type="SMART" id="SM01312"/>
    </source>
</evidence>
<dbReference type="PANTHER" id="PTHR41391">
    <property type="entry name" value="RESTRICTION OF TELOMERE CAPPING PROTEIN 4"/>
    <property type="match status" value="1"/>
</dbReference>
<accession>Q5KCN7</accession>
<feature type="compositionally biased region" description="Basic and acidic residues" evidence="8">
    <location>
        <begin position="159"/>
        <end position="173"/>
    </location>
</feature>
<feature type="compositionally biased region" description="Basic and acidic residues" evidence="8">
    <location>
        <begin position="91"/>
        <end position="107"/>
    </location>
</feature>
<keyword evidence="11" id="KW-1185">Reference proteome</keyword>
<dbReference type="SMART" id="SM01312">
    <property type="entry name" value="RTC4"/>
    <property type="match status" value="1"/>
</dbReference>
<protein>
    <recommendedName>
        <fullName evidence="5">Restriction of telomere capping protein 4</fullName>
    </recommendedName>
</protein>
<name>Q5KCN7_CRYD1</name>
<dbReference type="EMBL" id="AE017348">
    <property type="protein sequence ID" value="AAW45252.2"/>
    <property type="molecule type" value="Genomic_DNA"/>
</dbReference>
<feature type="compositionally biased region" description="Acidic residues" evidence="8">
    <location>
        <begin position="323"/>
        <end position="333"/>
    </location>
</feature>
<feature type="compositionally biased region" description="Basic and acidic residues" evidence="8">
    <location>
        <begin position="217"/>
        <end position="235"/>
    </location>
</feature>
<evidence type="ECO:0000256" key="8">
    <source>
        <dbReference type="SAM" id="MobiDB-lite"/>
    </source>
</evidence>
<dbReference type="GO" id="GO:0005737">
    <property type="term" value="C:cytoplasm"/>
    <property type="evidence" value="ECO:0007669"/>
    <property type="project" value="UniProtKB-SubCell"/>
</dbReference>
<proteinExistence type="inferred from homology"/>
<feature type="compositionally biased region" description="Basic and acidic residues" evidence="8">
    <location>
        <begin position="472"/>
        <end position="487"/>
    </location>
</feature>
<feature type="compositionally biased region" description="Basic residues" evidence="8">
    <location>
        <begin position="496"/>
        <end position="507"/>
    </location>
</feature>
<evidence type="ECO:0000313" key="10">
    <source>
        <dbReference type="EMBL" id="AAW45252.2"/>
    </source>
</evidence>
<comment type="subcellular location">
    <subcellularLocation>
        <location evidence="3">Cytoplasm</location>
    </subcellularLocation>
    <subcellularLocation>
        <location evidence="2">Nucleus</location>
    </subcellularLocation>
</comment>
<dbReference type="VEuPathDB" id="FungiDB:CNH01710"/>
<evidence type="ECO:0000256" key="5">
    <source>
        <dbReference type="ARBA" id="ARBA00015162"/>
    </source>
</evidence>
<dbReference type="KEGG" id="cne:CNH01710"/>
<evidence type="ECO:0000256" key="7">
    <source>
        <dbReference type="ARBA" id="ARBA00023242"/>
    </source>
</evidence>
<dbReference type="InterPro" id="IPR039024">
    <property type="entry name" value="RTC4"/>
</dbReference>
<feature type="compositionally biased region" description="Basic and acidic residues" evidence="8">
    <location>
        <begin position="19"/>
        <end position="30"/>
    </location>
</feature>
<dbReference type="GeneID" id="3259223"/>
<evidence type="ECO:0000256" key="4">
    <source>
        <dbReference type="ARBA" id="ARBA00009461"/>
    </source>
</evidence>
<feature type="compositionally biased region" description="Polar residues" evidence="8">
    <location>
        <begin position="74"/>
        <end position="90"/>
    </location>
</feature>
<comment type="function">
    <text evidence="1">May be involved in a process influencing telomere capping.</text>
</comment>
<feature type="compositionally biased region" description="Polar residues" evidence="8">
    <location>
        <begin position="240"/>
        <end position="254"/>
    </location>
</feature>
<feature type="compositionally biased region" description="Basic and acidic residues" evidence="8">
    <location>
        <begin position="535"/>
        <end position="547"/>
    </location>
</feature>
<evidence type="ECO:0000256" key="2">
    <source>
        <dbReference type="ARBA" id="ARBA00004123"/>
    </source>
</evidence>
<gene>
    <name evidence="10" type="ordered locus">CNH01710</name>
</gene>
<feature type="region of interest" description="Disordered" evidence="8">
    <location>
        <begin position="201"/>
        <end position="554"/>
    </location>
</feature>
<feature type="region of interest" description="Disordered" evidence="8">
    <location>
        <begin position="1"/>
        <end position="36"/>
    </location>
</feature>
<dbReference type="RefSeq" id="XP_024513421.1">
    <property type="nucleotide sequence ID" value="XM_024657668.1"/>
</dbReference>
<feature type="compositionally biased region" description="Polar residues" evidence="8">
    <location>
        <begin position="304"/>
        <end position="320"/>
    </location>
</feature>
<organism evidence="10 11">
    <name type="scientific">Cryptococcus deneoformans (strain JEC21 / ATCC MYA-565)</name>
    <name type="common">Cryptococcus neoformans var. neoformans serotype D</name>
    <dbReference type="NCBI Taxonomy" id="214684"/>
    <lineage>
        <taxon>Eukaryota</taxon>
        <taxon>Fungi</taxon>
        <taxon>Dikarya</taxon>
        <taxon>Basidiomycota</taxon>
        <taxon>Agaricomycotina</taxon>
        <taxon>Tremellomycetes</taxon>
        <taxon>Tremellales</taxon>
        <taxon>Cryptococcaceae</taxon>
        <taxon>Cryptococcus</taxon>
        <taxon>Cryptococcus neoformans species complex</taxon>
    </lineage>
</organism>
<dbReference type="HOGENOM" id="CLU_466180_0_0_1"/>
<feature type="region of interest" description="Disordered" evidence="8">
    <location>
        <begin position="74"/>
        <end position="181"/>
    </location>
</feature>
<feature type="compositionally biased region" description="Basic and acidic residues" evidence="8">
    <location>
        <begin position="342"/>
        <end position="351"/>
    </location>
</feature>
<feature type="compositionally biased region" description="Basic and acidic residues" evidence="8">
    <location>
        <begin position="895"/>
        <end position="925"/>
    </location>
</feature>
<dbReference type="InParanoid" id="Q5KCN7"/>